<gene>
    <name evidence="3" type="ORF">COV10_02620</name>
</gene>
<keyword evidence="2" id="KW-1133">Transmembrane helix</keyword>
<keyword evidence="2" id="KW-0812">Transmembrane</keyword>
<comment type="caution">
    <text evidence="3">The sequence shown here is derived from an EMBL/GenBank/DDBJ whole genome shotgun (WGS) entry which is preliminary data.</text>
</comment>
<feature type="transmembrane region" description="Helical" evidence="2">
    <location>
        <begin position="97"/>
        <end position="117"/>
    </location>
</feature>
<proteinExistence type="predicted"/>
<sequence>MPIVALAVALVADPTLIIRDFVTRSEVVVRQPIYGIYSIVVYYYILWAFLGLYTSYRRADDEQARQHIWIVAIGTTIGYLAVLVPNIVFPWSGDYSYIWIGPLASIIMTFSVGYAIARHQLFNVKVIATQLLTFLLWVLLLVRLVFSTNFQEVLVNVTTFVFAIIPGAFLIRSVIREVKTRERIEFLAKDLETANARLTDLDRQKSEFVSIASHQLRSPLTAPSRGTSPCSSRTPRPMGRSMRGRSRPLG</sequence>
<dbReference type="GO" id="GO:0000155">
    <property type="term" value="F:phosphorelay sensor kinase activity"/>
    <property type="evidence" value="ECO:0007669"/>
    <property type="project" value="InterPro"/>
</dbReference>
<keyword evidence="2" id="KW-0472">Membrane</keyword>
<dbReference type="InterPro" id="IPR003661">
    <property type="entry name" value="HisK_dim/P_dom"/>
</dbReference>
<reference evidence="3 4" key="1">
    <citation type="submission" date="2017-09" db="EMBL/GenBank/DDBJ databases">
        <title>Depth-based differentiation of microbial function through sediment-hosted aquifers and enrichment of novel symbionts in the deep terrestrial subsurface.</title>
        <authorList>
            <person name="Probst A.J."/>
            <person name="Ladd B."/>
            <person name="Jarett J.K."/>
            <person name="Geller-Mcgrath D.E."/>
            <person name="Sieber C.M."/>
            <person name="Emerson J.B."/>
            <person name="Anantharaman K."/>
            <person name="Thomas B.C."/>
            <person name="Malmstrom R."/>
            <person name="Stieglmeier M."/>
            <person name="Klingl A."/>
            <person name="Woyke T."/>
            <person name="Ryan C.M."/>
            <person name="Banfield J.F."/>
        </authorList>
    </citation>
    <scope>NUCLEOTIDE SEQUENCE [LARGE SCALE GENOMIC DNA]</scope>
    <source>
        <strain evidence="3">CG10_big_fil_rev_8_21_14_0_10_51_16</strain>
    </source>
</reference>
<feature type="region of interest" description="Disordered" evidence="1">
    <location>
        <begin position="217"/>
        <end position="250"/>
    </location>
</feature>
<accession>A0A2H0RFF2</accession>
<name>A0A2H0RFF2_9BACT</name>
<feature type="transmembrane region" description="Helical" evidence="2">
    <location>
        <begin position="35"/>
        <end position="56"/>
    </location>
</feature>
<evidence type="ECO:0008006" key="5">
    <source>
        <dbReference type="Google" id="ProtNLM"/>
    </source>
</evidence>
<evidence type="ECO:0000256" key="1">
    <source>
        <dbReference type="SAM" id="MobiDB-lite"/>
    </source>
</evidence>
<dbReference type="AlphaFoldDB" id="A0A2H0RFF2"/>
<dbReference type="Gene3D" id="1.10.287.130">
    <property type="match status" value="1"/>
</dbReference>
<dbReference type="Proteomes" id="UP000228767">
    <property type="component" value="Unassembled WGS sequence"/>
</dbReference>
<dbReference type="SUPFAM" id="SSF47384">
    <property type="entry name" value="Homodimeric domain of signal transducing histidine kinase"/>
    <property type="match status" value="1"/>
</dbReference>
<evidence type="ECO:0000313" key="3">
    <source>
        <dbReference type="EMBL" id="PIR44754.1"/>
    </source>
</evidence>
<organism evidence="3 4">
    <name type="scientific">Candidatus Vogelbacteria bacterium CG10_big_fil_rev_8_21_14_0_10_51_16</name>
    <dbReference type="NCBI Taxonomy" id="1975045"/>
    <lineage>
        <taxon>Bacteria</taxon>
        <taxon>Candidatus Vogeliibacteriota</taxon>
    </lineage>
</organism>
<dbReference type="CDD" id="cd00082">
    <property type="entry name" value="HisKA"/>
    <property type="match status" value="1"/>
</dbReference>
<feature type="transmembrane region" description="Helical" evidence="2">
    <location>
        <begin position="68"/>
        <end position="91"/>
    </location>
</feature>
<feature type="transmembrane region" description="Helical" evidence="2">
    <location>
        <begin position="124"/>
        <end position="147"/>
    </location>
</feature>
<evidence type="ECO:0000313" key="4">
    <source>
        <dbReference type="Proteomes" id="UP000228767"/>
    </source>
</evidence>
<evidence type="ECO:0000256" key="2">
    <source>
        <dbReference type="SAM" id="Phobius"/>
    </source>
</evidence>
<dbReference type="InterPro" id="IPR036097">
    <property type="entry name" value="HisK_dim/P_sf"/>
</dbReference>
<feature type="compositionally biased region" description="Low complexity" evidence="1">
    <location>
        <begin position="231"/>
        <end position="241"/>
    </location>
</feature>
<protein>
    <recommendedName>
        <fullName evidence="5">Signal transduction histidine kinase dimerisation/phosphoacceptor domain-containing protein</fullName>
    </recommendedName>
</protein>
<dbReference type="EMBL" id="PCYI01000019">
    <property type="protein sequence ID" value="PIR44754.1"/>
    <property type="molecule type" value="Genomic_DNA"/>
</dbReference>
<feature type="transmembrane region" description="Helical" evidence="2">
    <location>
        <begin position="153"/>
        <end position="175"/>
    </location>
</feature>